<dbReference type="eggNOG" id="KOG2525">
    <property type="taxonomic scope" value="Eukaryota"/>
</dbReference>
<protein>
    <submittedName>
        <fullName evidence="6">Uncharacterized protein</fullName>
        <ecNumber evidence="6">6.3.2.17</ecNumber>
    </submittedName>
</protein>
<keyword evidence="2 6" id="KW-0436">Ligase</keyword>
<feature type="compositionally biased region" description="Polar residues" evidence="5">
    <location>
        <begin position="298"/>
        <end position="307"/>
    </location>
</feature>
<keyword evidence="3" id="KW-0547">Nucleotide-binding</keyword>
<dbReference type="GO" id="GO:0005524">
    <property type="term" value="F:ATP binding"/>
    <property type="evidence" value="ECO:0007669"/>
    <property type="project" value="UniProtKB-KW"/>
</dbReference>
<dbReference type="AlphaFoldDB" id="B4LU85"/>
<dbReference type="Proteomes" id="UP000008792">
    <property type="component" value="Unassembled WGS sequence"/>
</dbReference>
<proteinExistence type="inferred from homology"/>
<dbReference type="InterPro" id="IPR036565">
    <property type="entry name" value="Mur-like_cat_sf"/>
</dbReference>
<dbReference type="GO" id="GO:0005829">
    <property type="term" value="C:cytosol"/>
    <property type="evidence" value="ECO:0007669"/>
    <property type="project" value="TreeGrafter"/>
</dbReference>
<dbReference type="GO" id="GO:0004326">
    <property type="term" value="F:tetrahydrofolylpolyglutamate synthase activity"/>
    <property type="evidence" value="ECO:0007669"/>
    <property type="project" value="UniProtKB-EC"/>
</dbReference>
<dbReference type="SUPFAM" id="SSF53623">
    <property type="entry name" value="MurD-like peptide ligases, catalytic domain"/>
    <property type="match status" value="1"/>
</dbReference>
<name>B4LU85_DROVI</name>
<feature type="compositionally biased region" description="Low complexity" evidence="5">
    <location>
        <begin position="37"/>
        <end position="47"/>
    </location>
</feature>
<feature type="compositionally biased region" description="Basic and acidic residues" evidence="5">
    <location>
        <begin position="87"/>
        <end position="96"/>
    </location>
</feature>
<reference evidence="6 7" key="1">
    <citation type="journal article" date="2007" name="Nature">
        <title>Evolution of genes and genomes on the Drosophila phylogeny.</title>
        <authorList>
            <consortium name="Drosophila 12 Genomes Consortium"/>
            <person name="Clark A.G."/>
            <person name="Eisen M.B."/>
            <person name="Smith D.R."/>
            <person name="Bergman C.M."/>
            <person name="Oliver B."/>
            <person name="Markow T.A."/>
            <person name="Kaufman T.C."/>
            <person name="Kellis M."/>
            <person name="Gelbart W."/>
            <person name="Iyer V.N."/>
            <person name="Pollard D.A."/>
            <person name="Sackton T.B."/>
            <person name="Larracuente A.M."/>
            <person name="Singh N.D."/>
            <person name="Abad J.P."/>
            <person name="Abt D.N."/>
            <person name="Adryan B."/>
            <person name="Aguade M."/>
            <person name="Akashi H."/>
            <person name="Anderson W.W."/>
            <person name="Aquadro C.F."/>
            <person name="Ardell D.H."/>
            <person name="Arguello R."/>
            <person name="Artieri C.G."/>
            <person name="Barbash D.A."/>
            <person name="Barker D."/>
            <person name="Barsanti P."/>
            <person name="Batterham P."/>
            <person name="Batzoglou S."/>
            <person name="Begun D."/>
            <person name="Bhutkar A."/>
            <person name="Blanco E."/>
            <person name="Bosak S.A."/>
            <person name="Bradley R.K."/>
            <person name="Brand A.D."/>
            <person name="Brent M.R."/>
            <person name="Brooks A.N."/>
            <person name="Brown R.H."/>
            <person name="Butlin R.K."/>
            <person name="Caggese C."/>
            <person name="Calvi B.R."/>
            <person name="Bernardo de Carvalho A."/>
            <person name="Caspi A."/>
            <person name="Castrezana S."/>
            <person name="Celniker S.E."/>
            <person name="Chang J.L."/>
            <person name="Chapple C."/>
            <person name="Chatterji S."/>
            <person name="Chinwalla A."/>
            <person name="Civetta A."/>
            <person name="Clifton S.W."/>
            <person name="Comeron J.M."/>
            <person name="Costello J.C."/>
            <person name="Coyne J.A."/>
            <person name="Daub J."/>
            <person name="David R.G."/>
            <person name="Delcher A.L."/>
            <person name="Delehaunty K."/>
            <person name="Do C.B."/>
            <person name="Ebling H."/>
            <person name="Edwards K."/>
            <person name="Eickbush T."/>
            <person name="Evans J.D."/>
            <person name="Filipski A."/>
            <person name="Findeiss S."/>
            <person name="Freyhult E."/>
            <person name="Fulton L."/>
            <person name="Fulton R."/>
            <person name="Garcia A.C."/>
            <person name="Gardiner A."/>
            <person name="Garfield D.A."/>
            <person name="Garvin B.E."/>
            <person name="Gibson G."/>
            <person name="Gilbert D."/>
            <person name="Gnerre S."/>
            <person name="Godfrey J."/>
            <person name="Good R."/>
            <person name="Gotea V."/>
            <person name="Gravely B."/>
            <person name="Greenberg A.J."/>
            <person name="Griffiths-Jones S."/>
            <person name="Gross S."/>
            <person name="Guigo R."/>
            <person name="Gustafson E.A."/>
            <person name="Haerty W."/>
            <person name="Hahn M.W."/>
            <person name="Halligan D.L."/>
            <person name="Halpern A.L."/>
            <person name="Halter G.M."/>
            <person name="Han M.V."/>
            <person name="Heger A."/>
            <person name="Hillier L."/>
            <person name="Hinrichs A.S."/>
            <person name="Holmes I."/>
            <person name="Hoskins R.A."/>
            <person name="Hubisz M.J."/>
            <person name="Hultmark D."/>
            <person name="Huntley M.A."/>
            <person name="Jaffe D.B."/>
            <person name="Jagadeeshan S."/>
            <person name="Jeck W.R."/>
            <person name="Johnson J."/>
            <person name="Jones C.D."/>
            <person name="Jordan W.C."/>
            <person name="Karpen G.H."/>
            <person name="Kataoka E."/>
            <person name="Keightley P.D."/>
            <person name="Kheradpour P."/>
            <person name="Kirkness E.F."/>
            <person name="Koerich L.B."/>
            <person name="Kristiansen K."/>
            <person name="Kudrna D."/>
            <person name="Kulathinal R.J."/>
            <person name="Kumar S."/>
            <person name="Kwok R."/>
            <person name="Lander E."/>
            <person name="Langley C.H."/>
            <person name="Lapoint R."/>
            <person name="Lazzaro B.P."/>
            <person name="Lee S.J."/>
            <person name="Levesque L."/>
            <person name="Li R."/>
            <person name="Lin C.F."/>
            <person name="Lin M.F."/>
            <person name="Lindblad-Toh K."/>
            <person name="Llopart A."/>
            <person name="Long M."/>
            <person name="Low L."/>
            <person name="Lozovsky E."/>
            <person name="Lu J."/>
            <person name="Luo M."/>
            <person name="Machado C.A."/>
            <person name="Makalowski W."/>
            <person name="Marzo M."/>
            <person name="Matsuda M."/>
            <person name="Matzkin L."/>
            <person name="McAllister B."/>
            <person name="McBride C.S."/>
            <person name="McKernan B."/>
            <person name="McKernan K."/>
            <person name="Mendez-Lago M."/>
            <person name="Minx P."/>
            <person name="Mollenhauer M.U."/>
            <person name="Montooth K."/>
            <person name="Mount S.M."/>
            <person name="Mu X."/>
            <person name="Myers E."/>
            <person name="Negre B."/>
            <person name="Newfeld S."/>
            <person name="Nielsen R."/>
            <person name="Noor M.A."/>
            <person name="O'Grady P."/>
            <person name="Pachter L."/>
            <person name="Papaceit M."/>
            <person name="Parisi M.J."/>
            <person name="Parisi M."/>
            <person name="Parts L."/>
            <person name="Pedersen J.S."/>
            <person name="Pesole G."/>
            <person name="Phillippy A.M."/>
            <person name="Ponting C.P."/>
            <person name="Pop M."/>
            <person name="Porcelli D."/>
            <person name="Powell J.R."/>
            <person name="Prohaska S."/>
            <person name="Pruitt K."/>
            <person name="Puig M."/>
            <person name="Quesneville H."/>
            <person name="Ram K.R."/>
            <person name="Rand D."/>
            <person name="Rasmussen M.D."/>
            <person name="Reed L.K."/>
            <person name="Reenan R."/>
            <person name="Reily A."/>
            <person name="Remington K.A."/>
            <person name="Rieger T.T."/>
            <person name="Ritchie M.G."/>
            <person name="Robin C."/>
            <person name="Rogers Y.H."/>
            <person name="Rohde C."/>
            <person name="Rozas J."/>
            <person name="Rubenfield M.J."/>
            <person name="Ruiz A."/>
            <person name="Russo S."/>
            <person name="Salzberg S.L."/>
            <person name="Sanchez-Gracia A."/>
            <person name="Saranga D.J."/>
            <person name="Sato H."/>
            <person name="Schaeffer S.W."/>
            <person name="Schatz M.C."/>
            <person name="Schlenke T."/>
            <person name="Schwartz R."/>
            <person name="Segarra C."/>
            <person name="Singh R.S."/>
            <person name="Sirot L."/>
            <person name="Sirota M."/>
            <person name="Sisneros N.B."/>
            <person name="Smith C.D."/>
            <person name="Smith T.F."/>
            <person name="Spieth J."/>
            <person name="Stage D.E."/>
            <person name="Stark A."/>
            <person name="Stephan W."/>
            <person name="Strausberg R.L."/>
            <person name="Strempel S."/>
            <person name="Sturgill D."/>
            <person name="Sutton G."/>
            <person name="Sutton G.G."/>
            <person name="Tao W."/>
            <person name="Teichmann S."/>
            <person name="Tobari Y.N."/>
            <person name="Tomimura Y."/>
            <person name="Tsolas J.M."/>
            <person name="Valente V.L."/>
            <person name="Venter E."/>
            <person name="Venter J.C."/>
            <person name="Vicario S."/>
            <person name="Vieira F.G."/>
            <person name="Vilella A.J."/>
            <person name="Villasante A."/>
            <person name="Walenz B."/>
            <person name="Wang J."/>
            <person name="Wasserman M."/>
            <person name="Watts T."/>
            <person name="Wilson D."/>
            <person name="Wilson R.K."/>
            <person name="Wing R.A."/>
            <person name="Wolfner M.F."/>
            <person name="Wong A."/>
            <person name="Wong G.K."/>
            <person name="Wu C.I."/>
            <person name="Wu G."/>
            <person name="Yamamoto D."/>
            <person name="Yang H.P."/>
            <person name="Yang S.P."/>
            <person name="Yorke J.A."/>
            <person name="Yoshida K."/>
            <person name="Zdobnov E."/>
            <person name="Zhang P."/>
            <person name="Zhang Y."/>
            <person name="Zimin A.V."/>
            <person name="Baldwin J."/>
            <person name="Abdouelleil A."/>
            <person name="Abdulkadir J."/>
            <person name="Abebe A."/>
            <person name="Abera B."/>
            <person name="Abreu J."/>
            <person name="Acer S.C."/>
            <person name="Aftuck L."/>
            <person name="Alexander A."/>
            <person name="An P."/>
            <person name="Anderson E."/>
            <person name="Anderson S."/>
            <person name="Arachi H."/>
            <person name="Azer M."/>
            <person name="Bachantsang P."/>
            <person name="Barry A."/>
            <person name="Bayul T."/>
            <person name="Berlin A."/>
            <person name="Bessette D."/>
            <person name="Bloom T."/>
            <person name="Blye J."/>
            <person name="Boguslavskiy L."/>
            <person name="Bonnet C."/>
            <person name="Boukhgalter B."/>
            <person name="Bourzgui I."/>
            <person name="Brown A."/>
            <person name="Cahill P."/>
            <person name="Channer S."/>
            <person name="Cheshatsang Y."/>
            <person name="Chuda L."/>
            <person name="Citroen M."/>
            <person name="Collymore A."/>
            <person name="Cooke P."/>
            <person name="Costello M."/>
            <person name="D'Aco K."/>
            <person name="Daza R."/>
            <person name="De Haan G."/>
            <person name="DeGray S."/>
            <person name="DeMaso C."/>
            <person name="Dhargay N."/>
            <person name="Dooley K."/>
            <person name="Dooley E."/>
            <person name="Doricent M."/>
            <person name="Dorje P."/>
            <person name="Dorjee K."/>
            <person name="Dupes A."/>
            <person name="Elong R."/>
            <person name="Falk J."/>
            <person name="Farina A."/>
            <person name="Faro S."/>
            <person name="Ferguson D."/>
            <person name="Fisher S."/>
            <person name="Foley C.D."/>
            <person name="Franke A."/>
            <person name="Friedrich D."/>
            <person name="Gadbois L."/>
            <person name="Gearin G."/>
            <person name="Gearin C.R."/>
            <person name="Giannoukos G."/>
            <person name="Goode T."/>
            <person name="Graham J."/>
            <person name="Grandbois E."/>
            <person name="Grewal S."/>
            <person name="Gyaltsen K."/>
            <person name="Hafez N."/>
            <person name="Hagos B."/>
            <person name="Hall J."/>
            <person name="Henson C."/>
            <person name="Hollinger A."/>
            <person name="Honan T."/>
            <person name="Huard M.D."/>
            <person name="Hughes L."/>
            <person name="Hurhula B."/>
            <person name="Husby M.E."/>
            <person name="Kamat A."/>
            <person name="Kanga B."/>
            <person name="Kashin S."/>
            <person name="Khazanovich D."/>
            <person name="Kisner P."/>
            <person name="Lance K."/>
            <person name="Lara M."/>
            <person name="Lee W."/>
            <person name="Lennon N."/>
            <person name="Letendre F."/>
            <person name="LeVine R."/>
            <person name="Lipovsky A."/>
            <person name="Liu X."/>
            <person name="Liu J."/>
            <person name="Liu S."/>
            <person name="Lokyitsang T."/>
            <person name="Lokyitsang Y."/>
            <person name="Lubonja R."/>
            <person name="Lui A."/>
            <person name="MacDonald P."/>
            <person name="Magnisalis V."/>
            <person name="Maru K."/>
            <person name="Matthews C."/>
            <person name="McCusker W."/>
            <person name="McDonough S."/>
            <person name="Mehta T."/>
            <person name="Meldrim J."/>
            <person name="Meneus L."/>
            <person name="Mihai O."/>
            <person name="Mihalev A."/>
            <person name="Mihova T."/>
            <person name="Mittelman R."/>
            <person name="Mlenga V."/>
            <person name="Montmayeur A."/>
            <person name="Mulrain L."/>
            <person name="Navidi A."/>
            <person name="Naylor J."/>
            <person name="Negash T."/>
            <person name="Nguyen T."/>
            <person name="Nguyen N."/>
            <person name="Nicol R."/>
            <person name="Norbu C."/>
            <person name="Norbu N."/>
            <person name="Novod N."/>
            <person name="O'Neill B."/>
            <person name="Osman S."/>
            <person name="Markiewicz E."/>
            <person name="Oyono O.L."/>
            <person name="Patti C."/>
            <person name="Phunkhang P."/>
            <person name="Pierre F."/>
            <person name="Priest M."/>
            <person name="Raghuraman S."/>
            <person name="Rege F."/>
            <person name="Reyes R."/>
            <person name="Rise C."/>
            <person name="Rogov P."/>
            <person name="Ross K."/>
            <person name="Ryan E."/>
            <person name="Settipalli S."/>
            <person name="Shea T."/>
            <person name="Sherpa N."/>
            <person name="Shi L."/>
            <person name="Shih D."/>
            <person name="Sparrow T."/>
            <person name="Spaulding J."/>
            <person name="Stalker J."/>
            <person name="Stange-Thomann N."/>
            <person name="Stavropoulos S."/>
            <person name="Stone C."/>
            <person name="Strader C."/>
            <person name="Tesfaye S."/>
            <person name="Thomson T."/>
            <person name="Thoulutsang Y."/>
            <person name="Thoulutsang D."/>
            <person name="Topham K."/>
            <person name="Topping I."/>
            <person name="Tsamla T."/>
            <person name="Vassiliev H."/>
            <person name="Vo A."/>
            <person name="Wangchuk T."/>
            <person name="Wangdi T."/>
            <person name="Weiand M."/>
            <person name="Wilkinson J."/>
            <person name="Wilson A."/>
            <person name="Yadav S."/>
            <person name="Young G."/>
            <person name="Yu Q."/>
            <person name="Zembek L."/>
            <person name="Zhong D."/>
            <person name="Zimmer A."/>
            <person name="Zwirko Z."/>
            <person name="Jaffe D.B."/>
            <person name="Alvarez P."/>
            <person name="Brockman W."/>
            <person name="Butler J."/>
            <person name="Chin C."/>
            <person name="Gnerre S."/>
            <person name="Grabherr M."/>
            <person name="Kleber M."/>
            <person name="Mauceli E."/>
            <person name="MacCallum I."/>
        </authorList>
    </citation>
    <scope>NUCLEOTIDE SEQUENCE [LARGE SCALE GENOMIC DNA]</scope>
    <source>
        <strain evidence="7">Tucson 15010-1051.87</strain>
    </source>
</reference>
<evidence type="ECO:0000256" key="4">
    <source>
        <dbReference type="ARBA" id="ARBA00022840"/>
    </source>
</evidence>
<evidence type="ECO:0000256" key="5">
    <source>
        <dbReference type="SAM" id="MobiDB-lite"/>
    </source>
</evidence>
<evidence type="ECO:0000256" key="2">
    <source>
        <dbReference type="ARBA" id="ARBA00022598"/>
    </source>
</evidence>
<dbReference type="HOGENOM" id="CLU_015869_0_3_1"/>
<feature type="compositionally biased region" description="Polar residues" evidence="5">
    <location>
        <begin position="123"/>
        <end position="137"/>
    </location>
</feature>
<dbReference type="PANTHER" id="PTHR11136:SF5">
    <property type="entry name" value="FOLYLPOLYGLUTAMATE SYNTHASE, MITOCHONDRIAL"/>
    <property type="match status" value="1"/>
</dbReference>
<keyword evidence="4" id="KW-0067">ATP-binding</keyword>
<dbReference type="STRING" id="7244.B4LU85"/>
<dbReference type="PANTHER" id="PTHR11136">
    <property type="entry name" value="FOLYLPOLYGLUTAMATE SYNTHASE-RELATED"/>
    <property type="match status" value="1"/>
</dbReference>
<feature type="region of interest" description="Disordered" evidence="5">
    <location>
        <begin position="293"/>
        <end position="312"/>
    </location>
</feature>
<evidence type="ECO:0000313" key="6">
    <source>
        <dbReference type="EMBL" id="EDW64072.2"/>
    </source>
</evidence>
<feature type="region of interest" description="Disordered" evidence="5">
    <location>
        <begin position="37"/>
        <end position="248"/>
    </location>
</feature>
<dbReference type="InParanoid" id="B4LU85"/>
<comment type="similarity">
    <text evidence="1">Belongs to the folylpolyglutamate synthase family.</text>
</comment>
<dbReference type="KEGG" id="dvi:6627406"/>
<feature type="compositionally biased region" description="Low complexity" evidence="5">
    <location>
        <begin position="142"/>
        <end position="171"/>
    </location>
</feature>
<accession>B4LU85</accession>
<dbReference type="EMBL" id="CH940649">
    <property type="protein sequence ID" value="EDW64072.2"/>
    <property type="molecule type" value="Genomic_DNA"/>
</dbReference>
<evidence type="ECO:0000256" key="1">
    <source>
        <dbReference type="ARBA" id="ARBA00008276"/>
    </source>
</evidence>
<dbReference type="GO" id="GO:0005739">
    <property type="term" value="C:mitochondrion"/>
    <property type="evidence" value="ECO:0007669"/>
    <property type="project" value="TreeGrafter"/>
</dbReference>
<dbReference type="OrthoDB" id="5212574at2759"/>
<keyword evidence="7" id="KW-1185">Reference proteome</keyword>
<dbReference type="EC" id="6.3.2.17" evidence="6"/>
<dbReference type="Gene3D" id="3.40.1190.10">
    <property type="entry name" value="Mur-like, catalytic domain"/>
    <property type="match status" value="1"/>
</dbReference>
<sequence length="772" mass="86922">MFLLKSPVNRLRLIPLRNPYQCSNSFFKWTAKMPQAPNQQQQVQQVAKPTAREKSIESNAQAQQHKEAAVNEPKLPKNKAVPPPKINVKDQRDKWLAKVSPKMQRKAKAGAEAEPAGGGKFIQQPSPMLNNETNSQHFGMPKQLQQPAWMQQQQQQVQKHQQKQQHQQQLKKPAEDASGGSAERKSWMNRMHGSQQTKQAQWLKEMQAKQQAGRDMQQQKMQQMKHTSPQSQSQSQSPQPGKPTAKVGTAAATTLGAADAAEPPVEEPPEPKTPERLAYLEAVKQLNSYQIHEPTAGRAQSKSSRGSDQVDPNIEHTLQCLKQTGFEESQLERIPVIQVAGTKGRGSTCLLVEAILRAHGVKTGVLCAPHLFLTSERIRIDGDPMMETEFTALFGQLHQQLAAMQPPPSYTKLLTVMAFHAFRNAAVDVAIVEVGSGCASDCTNITSHARTIGISSLGWEQNFSLSNSMRDIAWAKAAIMKPKASVYTSASQTECCEVLSQRAKQVGIQLHRVPSYPAYMEANAGSKKLLTGANFNVKLNGSLAIQLAYDYLRRYYPEYVVGLEHNSVLLTPGATRGLEMFEQRGQFEVMKHDIFNVYLDSADTLESMMMCREWFYTRTRSSRSPKILLFSKVNEFNAKDLLTILRHNMRFEEACFVPSPSYFEGDSLEEQEEGLDKETKEAINWHSMEELQRARRNASNWRSLCEENGTRDNSHMSISIAAVFEHLREKYGKQRYGMRNELDVLVTGSRELVAGTIQVLQKMKDKEFGKWR</sequence>
<gene>
    <name evidence="6" type="primary">Dvir\GJ17264</name>
    <name evidence="6" type="ORF">Dvir_GJ17264</name>
</gene>
<dbReference type="InterPro" id="IPR001645">
    <property type="entry name" value="Folylpolyglutamate_synth"/>
</dbReference>
<organism evidence="6 7">
    <name type="scientific">Drosophila virilis</name>
    <name type="common">Fruit fly</name>
    <dbReference type="NCBI Taxonomy" id="7244"/>
    <lineage>
        <taxon>Eukaryota</taxon>
        <taxon>Metazoa</taxon>
        <taxon>Ecdysozoa</taxon>
        <taxon>Arthropoda</taxon>
        <taxon>Hexapoda</taxon>
        <taxon>Insecta</taxon>
        <taxon>Pterygota</taxon>
        <taxon>Neoptera</taxon>
        <taxon>Endopterygota</taxon>
        <taxon>Diptera</taxon>
        <taxon>Brachycera</taxon>
        <taxon>Muscomorpha</taxon>
        <taxon>Ephydroidea</taxon>
        <taxon>Drosophilidae</taxon>
        <taxon>Drosophila</taxon>
    </lineage>
</organism>
<evidence type="ECO:0000313" key="7">
    <source>
        <dbReference type="Proteomes" id="UP000008792"/>
    </source>
</evidence>
<dbReference type="eggNOG" id="KOG3515">
    <property type="taxonomic scope" value="Eukaryota"/>
</dbReference>
<evidence type="ECO:0000256" key="3">
    <source>
        <dbReference type="ARBA" id="ARBA00022741"/>
    </source>
</evidence>
<feature type="compositionally biased region" description="Low complexity" evidence="5">
    <location>
        <begin position="208"/>
        <end position="248"/>
    </location>
</feature>
<dbReference type="NCBIfam" id="TIGR01499">
    <property type="entry name" value="folC"/>
    <property type="match status" value="1"/>
</dbReference>
<dbReference type="FunCoup" id="B4LU85">
    <property type="interactions" value="148"/>
</dbReference>